<organism evidence="1 2">
    <name type="scientific">Phytophthora cactorum</name>
    <dbReference type="NCBI Taxonomy" id="29920"/>
    <lineage>
        <taxon>Eukaryota</taxon>
        <taxon>Sar</taxon>
        <taxon>Stramenopiles</taxon>
        <taxon>Oomycota</taxon>
        <taxon>Peronosporomycetes</taxon>
        <taxon>Peronosporales</taxon>
        <taxon>Peronosporaceae</taxon>
        <taxon>Phytophthora</taxon>
    </lineage>
</organism>
<name>A0A8T1TSH3_9STRA</name>
<evidence type="ECO:0000313" key="2">
    <source>
        <dbReference type="Proteomes" id="UP000688947"/>
    </source>
</evidence>
<evidence type="ECO:0000313" key="1">
    <source>
        <dbReference type="EMBL" id="KAG6946001.1"/>
    </source>
</evidence>
<dbReference type="AlphaFoldDB" id="A0A8T1TSH3"/>
<protein>
    <submittedName>
        <fullName evidence="1">Uncharacterized protein</fullName>
    </submittedName>
</protein>
<feature type="non-terminal residue" evidence="1">
    <location>
        <position position="51"/>
    </location>
</feature>
<proteinExistence type="predicted"/>
<feature type="non-terminal residue" evidence="1">
    <location>
        <position position="1"/>
    </location>
</feature>
<accession>A0A8T1TSH3</accession>
<dbReference type="Proteomes" id="UP000688947">
    <property type="component" value="Unassembled WGS sequence"/>
</dbReference>
<reference evidence="1" key="1">
    <citation type="submission" date="2021-01" db="EMBL/GenBank/DDBJ databases">
        <title>Phytophthora aleatoria, a newly-described species from Pinus radiata is distinct from Phytophthora cactorum isolates based on comparative genomics.</title>
        <authorList>
            <person name="Mcdougal R."/>
            <person name="Panda P."/>
            <person name="Williams N."/>
            <person name="Studholme D.J."/>
        </authorList>
    </citation>
    <scope>NUCLEOTIDE SEQUENCE</scope>
    <source>
        <strain evidence="1">NZFS 3830</strain>
    </source>
</reference>
<sequence>EVKEHEIEARADQILSKCLELEPDWLDIAFIQNPKKTKDELNKDMSIDKDK</sequence>
<gene>
    <name evidence="1" type="ORF">JG687_00016971</name>
</gene>
<dbReference type="EMBL" id="JAENGZ010001842">
    <property type="protein sequence ID" value="KAG6946001.1"/>
    <property type="molecule type" value="Genomic_DNA"/>
</dbReference>
<comment type="caution">
    <text evidence="1">The sequence shown here is derived from an EMBL/GenBank/DDBJ whole genome shotgun (WGS) entry which is preliminary data.</text>
</comment>